<dbReference type="SMART" id="SM00448">
    <property type="entry name" value="REC"/>
    <property type="match status" value="1"/>
</dbReference>
<evidence type="ECO:0000313" key="8">
    <source>
        <dbReference type="EMBL" id="MCD2423422.1"/>
    </source>
</evidence>
<dbReference type="CDD" id="cd17574">
    <property type="entry name" value="REC_OmpR"/>
    <property type="match status" value="1"/>
</dbReference>
<evidence type="ECO:0000256" key="6">
    <source>
        <dbReference type="PROSITE-ProRule" id="PRU00169"/>
    </source>
</evidence>
<feature type="domain" description="Response regulatory" evidence="7">
    <location>
        <begin position="2"/>
        <end position="116"/>
    </location>
</feature>
<dbReference type="SUPFAM" id="SSF52172">
    <property type="entry name" value="CheY-like"/>
    <property type="match status" value="1"/>
</dbReference>
<dbReference type="PANTHER" id="PTHR48111">
    <property type="entry name" value="REGULATOR OF RPOS"/>
    <property type="match status" value="1"/>
</dbReference>
<comment type="caution">
    <text evidence="8">The sequence shown here is derived from an EMBL/GenBank/DDBJ whole genome shotgun (WGS) entry which is preliminary data.</text>
</comment>
<accession>A0ABS8PSX7</accession>
<keyword evidence="4" id="KW-0238">DNA-binding</keyword>
<reference evidence="8 9" key="1">
    <citation type="submission" date="2021-11" db="EMBL/GenBank/DDBJ databases">
        <title>Genomic of Niabella pedocola.</title>
        <authorList>
            <person name="Wu T."/>
        </authorList>
    </citation>
    <scope>NUCLEOTIDE SEQUENCE [LARGE SCALE GENOMIC DNA]</scope>
    <source>
        <strain evidence="8 9">JCM 31011</strain>
    </source>
</reference>
<keyword evidence="9" id="KW-1185">Reference proteome</keyword>
<keyword evidence="5" id="KW-0804">Transcription</keyword>
<proteinExistence type="predicted"/>
<dbReference type="Proteomes" id="UP001199816">
    <property type="component" value="Unassembled WGS sequence"/>
</dbReference>
<dbReference type="InterPro" id="IPR001789">
    <property type="entry name" value="Sig_transdc_resp-reg_receiver"/>
</dbReference>
<dbReference type="RefSeq" id="WP_231004685.1">
    <property type="nucleotide sequence ID" value="NZ_JAJNEC010000005.1"/>
</dbReference>
<protein>
    <submittedName>
        <fullName evidence="8">Response regulator</fullName>
    </submittedName>
</protein>
<dbReference type="PANTHER" id="PTHR48111:SF1">
    <property type="entry name" value="TWO-COMPONENT RESPONSE REGULATOR ORR33"/>
    <property type="match status" value="1"/>
</dbReference>
<evidence type="ECO:0000256" key="2">
    <source>
        <dbReference type="ARBA" id="ARBA00023012"/>
    </source>
</evidence>
<gene>
    <name evidence="8" type="ORF">LQ567_11665</name>
</gene>
<evidence type="ECO:0000256" key="1">
    <source>
        <dbReference type="ARBA" id="ARBA00022553"/>
    </source>
</evidence>
<dbReference type="Gene3D" id="3.40.50.2300">
    <property type="match status" value="1"/>
</dbReference>
<sequence>MKILLVEDATALLRAIELKLKKIGYEVYPCADGRQALEELESFTPDLVITDIMLPFVSGLEVLNAAKAKNKRTPVIVFSAMGQENAVEEAFLLGADDYVVKPFGLKELEMRIKRLLGALNADIQS</sequence>
<dbReference type="PROSITE" id="PS50110">
    <property type="entry name" value="RESPONSE_REGULATORY"/>
    <property type="match status" value="1"/>
</dbReference>
<keyword evidence="1 6" id="KW-0597">Phosphoprotein</keyword>
<evidence type="ECO:0000256" key="3">
    <source>
        <dbReference type="ARBA" id="ARBA00023015"/>
    </source>
</evidence>
<name>A0ABS8PSX7_9BACT</name>
<evidence type="ECO:0000259" key="7">
    <source>
        <dbReference type="PROSITE" id="PS50110"/>
    </source>
</evidence>
<organism evidence="8 9">
    <name type="scientific">Niabella pedocola</name>
    <dbReference type="NCBI Taxonomy" id="1752077"/>
    <lineage>
        <taxon>Bacteria</taxon>
        <taxon>Pseudomonadati</taxon>
        <taxon>Bacteroidota</taxon>
        <taxon>Chitinophagia</taxon>
        <taxon>Chitinophagales</taxon>
        <taxon>Chitinophagaceae</taxon>
        <taxon>Niabella</taxon>
    </lineage>
</organism>
<dbReference type="InterPro" id="IPR011006">
    <property type="entry name" value="CheY-like_superfamily"/>
</dbReference>
<evidence type="ECO:0000313" key="9">
    <source>
        <dbReference type="Proteomes" id="UP001199816"/>
    </source>
</evidence>
<keyword evidence="3" id="KW-0805">Transcription regulation</keyword>
<evidence type="ECO:0000256" key="5">
    <source>
        <dbReference type="ARBA" id="ARBA00023163"/>
    </source>
</evidence>
<dbReference type="InterPro" id="IPR039420">
    <property type="entry name" value="WalR-like"/>
</dbReference>
<keyword evidence="2" id="KW-0902">Two-component regulatory system</keyword>
<evidence type="ECO:0000256" key="4">
    <source>
        <dbReference type="ARBA" id="ARBA00023125"/>
    </source>
</evidence>
<feature type="modified residue" description="4-aspartylphosphate" evidence="6">
    <location>
        <position position="51"/>
    </location>
</feature>
<dbReference type="EMBL" id="JAJNEC010000005">
    <property type="protein sequence ID" value="MCD2423422.1"/>
    <property type="molecule type" value="Genomic_DNA"/>
</dbReference>
<dbReference type="Pfam" id="PF00072">
    <property type="entry name" value="Response_reg"/>
    <property type="match status" value="1"/>
</dbReference>